<keyword evidence="4" id="KW-0804">Transcription</keyword>
<evidence type="ECO:0000256" key="5">
    <source>
        <dbReference type="ARBA" id="ARBA00023242"/>
    </source>
</evidence>
<reference evidence="7" key="2">
    <citation type="submission" date="2021-03" db="UniProtKB">
        <authorList>
            <consortium name="EnsemblPlants"/>
        </authorList>
    </citation>
    <scope>IDENTIFICATION</scope>
</reference>
<evidence type="ECO:0000256" key="1">
    <source>
        <dbReference type="ARBA" id="ARBA00004123"/>
    </source>
</evidence>
<keyword evidence="8" id="KW-1185">Reference proteome</keyword>
<dbReference type="OMA" id="TIFRAPC"/>
<comment type="subcellular location">
    <subcellularLocation>
        <location evidence="1">Nucleus</location>
    </subcellularLocation>
</comment>
<accession>A0A803LRE3</accession>
<feature type="domain" description="TF-B3" evidence="6">
    <location>
        <begin position="58"/>
        <end position="157"/>
    </location>
</feature>
<dbReference type="GO" id="GO:0005634">
    <property type="term" value="C:nucleus"/>
    <property type="evidence" value="ECO:0007669"/>
    <property type="project" value="UniProtKB-SubCell"/>
</dbReference>
<dbReference type="Gramene" id="AUR62017522-RA">
    <property type="protein sequence ID" value="AUR62017522-RA:cds"/>
    <property type="gene ID" value="AUR62017522"/>
</dbReference>
<dbReference type="SUPFAM" id="SSF101936">
    <property type="entry name" value="DNA-binding pseudobarrel domain"/>
    <property type="match status" value="1"/>
</dbReference>
<evidence type="ECO:0000256" key="2">
    <source>
        <dbReference type="ARBA" id="ARBA00023015"/>
    </source>
</evidence>
<dbReference type="CDD" id="cd10017">
    <property type="entry name" value="B3_DNA"/>
    <property type="match status" value="1"/>
</dbReference>
<evidence type="ECO:0000256" key="3">
    <source>
        <dbReference type="ARBA" id="ARBA00023125"/>
    </source>
</evidence>
<dbReference type="InterPro" id="IPR044837">
    <property type="entry name" value="REM16-like"/>
</dbReference>
<dbReference type="AlphaFoldDB" id="A0A803LRE3"/>
<dbReference type="EnsemblPlants" id="AUR62017522-RA">
    <property type="protein sequence ID" value="AUR62017522-RA:cds"/>
    <property type="gene ID" value="AUR62017522"/>
</dbReference>
<dbReference type="SMART" id="SM01019">
    <property type="entry name" value="B3"/>
    <property type="match status" value="1"/>
</dbReference>
<dbReference type="Proteomes" id="UP000596660">
    <property type="component" value="Unplaced"/>
</dbReference>
<dbReference type="InterPro" id="IPR015300">
    <property type="entry name" value="DNA-bd_pseudobarrel_sf"/>
</dbReference>
<dbReference type="InterPro" id="IPR003340">
    <property type="entry name" value="B3_DNA-bd"/>
</dbReference>
<dbReference type="Pfam" id="PF02362">
    <property type="entry name" value="B3"/>
    <property type="match status" value="1"/>
</dbReference>
<keyword evidence="5" id="KW-0539">Nucleus</keyword>
<sequence>MELQKENNNVMFLGKGWEVFMEFYNLEYEDDDVAIDESMEQTDVESRLEAYKTKNPHFKVIMQPSYVSNGFRYSFPIRHVRRHLKPLEVQQIQLKATDHEKSYPVRLNLYNHNSQVFAGFGWKKFVLNYNLQAGDGCVFELVCPQSNAYKVTIFRVAATT</sequence>
<dbReference type="Gene3D" id="2.40.330.10">
    <property type="entry name" value="DNA-binding pseudobarrel domain"/>
    <property type="match status" value="1"/>
</dbReference>
<evidence type="ECO:0000313" key="8">
    <source>
        <dbReference type="Proteomes" id="UP000596660"/>
    </source>
</evidence>
<keyword evidence="3" id="KW-0238">DNA-binding</keyword>
<name>A0A803LRE3_CHEQI</name>
<evidence type="ECO:0000313" key="7">
    <source>
        <dbReference type="EnsemblPlants" id="AUR62017522-RA:cds"/>
    </source>
</evidence>
<dbReference type="PROSITE" id="PS50863">
    <property type="entry name" value="B3"/>
    <property type="match status" value="1"/>
</dbReference>
<evidence type="ECO:0000259" key="6">
    <source>
        <dbReference type="PROSITE" id="PS50863"/>
    </source>
</evidence>
<proteinExistence type="predicted"/>
<protein>
    <recommendedName>
        <fullName evidence="6">TF-B3 domain-containing protein</fullName>
    </recommendedName>
</protein>
<keyword evidence="2" id="KW-0805">Transcription regulation</keyword>
<dbReference type="PANTHER" id="PTHR31391">
    <property type="entry name" value="B3 DOMAIN-CONTAINING PROTEIN OS11G0197600-RELATED"/>
    <property type="match status" value="1"/>
</dbReference>
<reference evidence="7" key="1">
    <citation type="journal article" date="2017" name="Nature">
        <title>The genome of Chenopodium quinoa.</title>
        <authorList>
            <person name="Jarvis D.E."/>
            <person name="Ho Y.S."/>
            <person name="Lightfoot D.J."/>
            <person name="Schmoeckel S.M."/>
            <person name="Li B."/>
            <person name="Borm T.J.A."/>
            <person name="Ohyanagi H."/>
            <person name="Mineta K."/>
            <person name="Michell C.T."/>
            <person name="Saber N."/>
            <person name="Kharbatia N.M."/>
            <person name="Rupper R.R."/>
            <person name="Sharp A.R."/>
            <person name="Dally N."/>
            <person name="Boughton B.A."/>
            <person name="Woo Y.H."/>
            <person name="Gao G."/>
            <person name="Schijlen E.G.W.M."/>
            <person name="Guo X."/>
            <person name="Momin A.A."/>
            <person name="Negrao S."/>
            <person name="Al-Babili S."/>
            <person name="Gehring C."/>
            <person name="Roessner U."/>
            <person name="Jung C."/>
            <person name="Murphy K."/>
            <person name="Arold S.T."/>
            <person name="Gojobori T."/>
            <person name="van der Linden C.G."/>
            <person name="van Loo E.N."/>
            <person name="Jellen E.N."/>
            <person name="Maughan P.J."/>
            <person name="Tester M."/>
        </authorList>
    </citation>
    <scope>NUCLEOTIDE SEQUENCE [LARGE SCALE GENOMIC DNA]</scope>
    <source>
        <strain evidence="7">cv. PI 614886</strain>
    </source>
</reference>
<dbReference type="GO" id="GO:0003677">
    <property type="term" value="F:DNA binding"/>
    <property type="evidence" value="ECO:0007669"/>
    <property type="project" value="UniProtKB-KW"/>
</dbReference>
<evidence type="ECO:0000256" key="4">
    <source>
        <dbReference type="ARBA" id="ARBA00023163"/>
    </source>
</evidence>
<organism evidence="7 8">
    <name type="scientific">Chenopodium quinoa</name>
    <name type="common">Quinoa</name>
    <dbReference type="NCBI Taxonomy" id="63459"/>
    <lineage>
        <taxon>Eukaryota</taxon>
        <taxon>Viridiplantae</taxon>
        <taxon>Streptophyta</taxon>
        <taxon>Embryophyta</taxon>
        <taxon>Tracheophyta</taxon>
        <taxon>Spermatophyta</taxon>
        <taxon>Magnoliopsida</taxon>
        <taxon>eudicotyledons</taxon>
        <taxon>Gunneridae</taxon>
        <taxon>Pentapetalae</taxon>
        <taxon>Caryophyllales</taxon>
        <taxon>Chenopodiaceae</taxon>
        <taxon>Chenopodioideae</taxon>
        <taxon>Atripliceae</taxon>
        <taxon>Chenopodium</taxon>
    </lineage>
</organism>